<evidence type="ECO:0000313" key="3">
    <source>
        <dbReference type="Proteomes" id="UP000198825"/>
    </source>
</evidence>
<name>A0A1H2NFQ3_9ACTN</name>
<keyword evidence="3" id="KW-1185">Reference proteome</keyword>
<dbReference type="InterPro" id="IPR007024">
    <property type="entry name" value="BLUF_domain"/>
</dbReference>
<evidence type="ECO:0000313" key="2">
    <source>
        <dbReference type="EMBL" id="SDV04021.1"/>
    </source>
</evidence>
<dbReference type="EMBL" id="LT629799">
    <property type="protein sequence ID" value="SDV04021.1"/>
    <property type="molecule type" value="Genomic_DNA"/>
</dbReference>
<dbReference type="GO" id="GO:0071949">
    <property type="term" value="F:FAD binding"/>
    <property type="evidence" value="ECO:0007669"/>
    <property type="project" value="InterPro"/>
</dbReference>
<feature type="domain" description="BLUF" evidence="1">
    <location>
        <begin position="5"/>
        <end position="96"/>
    </location>
</feature>
<sequence>MLPVLFSLVYTSRAVAPMTRDDLRGLLHQARTHNTSARLTGILLYRNQTFVQLLEGQRNRVEPLYEAIRRDPRHHEVTTVSTHEQLDRQFPDWSMAFDNLDEEPVGLPGYSDLLQAPRSSPSSAEAGLVRELLELFDRGR</sequence>
<dbReference type="Gene3D" id="3.30.70.100">
    <property type="match status" value="1"/>
</dbReference>
<dbReference type="InterPro" id="IPR036046">
    <property type="entry name" value="Acylphosphatase-like_dom_sf"/>
</dbReference>
<dbReference type="Pfam" id="PF04940">
    <property type="entry name" value="BLUF"/>
    <property type="match status" value="1"/>
</dbReference>
<dbReference type="SUPFAM" id="SSF54975">
    <property type="entry name" value="Acylphosphatase/BLUF domain-like"/>
    <property type="match status" value="1"/>
</dbReference>
<dbReference type="SMART" id="SM01034">
    <property type="entry name" value="BLUF"/>
    <property type="match status" value="1"/>
</dbReference>
<reference evidence="3" key="1">
    <citation type="submission" date="2016-10" db="EMBL/GenBank/DDBJ databases">
        <authorList>
            <person name="Varghese N."/>
            <person name="Submissions S."/>
        </authorList>
    </citation>
    <scope>NUCLEOTIDE SEQUENCE [LARGE SCALE GENOMIC DNA]</scope>
    <source>
        <strain evidence="3">DSM 21743</strain>
    </source>
</reference>
<dbReference type="Proteomes" id="UP000198825">
    <property type="component" value="Chromosome I"/>
</dbReference>
<accession>A0A1H2NFQ3</accession>
<dbReference type="PROSITE" id="PS50925">
    <property type="entry name" value="BLUF"/>
    <property type="match status" value="1"/>
</dbReference>
<gene>
    <name evidence="2" type="ORF">SAMN04488544_3899</name>
</gene>
<proteinExistence type="predicted"/>
<evidence type="ECO:0000259" key="1">
    <source>
        <dbReference type="PROSITE" id="PS50925"/>
    </source>
</evidence>
<organism evidence="2 3">
    <name type="scientific">Microlunatus sagamiharensis</name>
    <dbReference type="NCBI Taxonomy" id="546874"/>
    <lineage>
        <taxon>Bacteria</taxon>
        <taxon>Bacillati</taxon>
        <taxon>Actinomycetota</taxon>
        <taxon>Actinomycetes</taxon>
        <taxon>Propionibacteriales</taxon>
        <taxon>Propionibacteriaceae</taxon>
        <taxon>Microlunatus</taxon>
    </lineage>
</organism>
<dbReference type="STRING" id="546874.SAMN04488544_3899"/>
<protein>
    <submittedName>
        <fullName evidence="2">Sensors of blue-light using FAD</fullName>
    </submittedName>
</protein>
<dbReference type="AlphaFoldDB" id="A0A1H2NFQ3"/>
<dbReference type="GO" id="GO:0009882">
    <property type="term" value="F:blue light photoreceptor activity"/>
    <property type="evidence" value="ECO:0007669"/>
    <property type="project" value="InterPro"/>
</dbReference>